<evidence type="ECO:0008006" key="4">
    <source>
        <dbReference type="Google" id="ProtNLM"/>
    </source>
</evidence>
<evidence type="ECO:0000313" key="3">
    <source>
        <dbReference type="Proteomes" id="UP000321720"/>
    </source>
</evidence>
<dbReference type="Proteomes" id="UP000321720">
    <property type="component" value="Unassembled WGS sequence"/>
</dbReference>
<evidence type="ECO:0000256" key="1">
    <source>
        <dbReference type="SAM" id="SignalP"/>
    </source>
</evidence>
<feature type="signal peptide" evidence="1">
    <location>
        <begin position="1"/>
        <end position="29"/>
    </location>
</feature>
<comment type="caution">
    <text evidence="2">The sequence shown here is derived from an EMBL/GenBank/DDBJ whole genome shotgun (WGS) entry which is preliminary data.</text>
</comment>
<accession>A0A511JE15</accession>
<reference evidence="2 3" key="1">
    <citation type="submission" date="2019-07" db="EMBL/GenBank/DDBJ databases">
        <title>Whole genome shotgun sequence of Cellulomonas composti NBRC 100758.</title>
        <authorList>
            <person name="Hosoyama A."/>
            <person name="Uohara A."/>
            <person name="Ohji S."/>
            <person name="Ichikawa N."/>
        </authorList>
    </citation>
    <scope>NUCLEOTIDE SEQUENCE [LARGE SCALE GENOMIC DNA]</scope>
    <source>
        <strain evidence="2 3">NBRC 100758</strain>
    </source>
</reference>
<gene>
    <name evidence="2" type="ORF">CCO02nite_26310</name>
</gene>
<organism evidence="2 3">
    <name type="scientific">Cellulomonas composti</name>
    <dbReference type="NCBI Taxonomy" id="266130"/>
    <lineage>
        <taxon>Bacteria</taxon>
        <taxon>Bacillati</taxon>
        <taxon>Actinomycetota</taxon>
        <taxon>Actinomycetes</taxon>
        <taxon>Micrococcales</taxon>
        <taxon>Cellulomonadaceae</taxon>
        <taxon>Cellulomonas</taxon>
    </lineage>
</organism>
<sequence>MIGGAPGRWGGALLLVVLAVLTSACGGHAAATESSNAESVAFSGEVPEFEGPYAAEFADFYVHSTSEFVRAVLADGEITDAEYAEMVTRLSECLDGYGVELQSIAPGAGMSTTNAPNGADTHEIINTCSVVAGENSIGALRDFMADNPDNADPTPLIVQCLVDSGTVPSDYGVEDFDTDSQSRFTDLDQLDPGLSAAFTSCTMDVSRSMTADASR</sequence>
<dbReference type="EMBL" id="BJWG01000013">
    <property type="protein sequence ID" value="GEL95973.1"/>
    <property type="molecule type" value="Genomic_DNA"/>
</dbReference>
<dbReference type="RefSeq" id="WP_146843609.1">
    <property type="nucleotide sequence ID" value="NZ_BJWG01000013.1"/>
</dbReference>
<evidence type="ECO:0000313" key="2">
    <source>
        <dbReference type="EMBL" id="GEL95973.1"/>
    </source>
</evidence>
<name>A0A511JE15_9CELL</name>
<dbReference type="OrthoDB" id="3230981at2"/>
<proteinExistence type="predicted"/>
<protein>
    <recommendedName>
        <fullName evidence="4">Lipoprotein</fullName>
    </recommendedName>
</protein>
<dbReference type="AlphaFoldDB" id="A0A511JE15"/>
<feature type="chain" id="PRO_5021751479" description="Lipoprotein" evidence="1">
    <location>
        <begin position="30"/>
        <end position="215"/>
    </location>
</feature>
<keyword evidence="1" id="KW-0732">Signal</keyword>
<keyword evidence="3" id="KW-1185">Reference proteome</keyword>